<comment type="subcellular location">
    <subcellularLocation>
        <location evidence="1">Membrane</location>
        <topology evidence="1">Multi-pass membrane protein</topology>
    </subcellularLocation>
</comment>
<evidence type="ECO:0000256" key="4">
    <source>
        <dbReference type="ARBA" id="ARBA00022989"/>
    </source>
</evidence>
<sequence>MGTDYRCVCRRRVFRLTVFEEQCKPFVRCFRLCLCTSLKPMLCCQVWVQVSLLGLLFGTTCGSISVLSDVGSLLMKRLDHRMPQLLSASGGTGIQLLLVAVLVLPLCLLRDIRSLDQCAPASAVVIAVLVGVIVHGSLSEGLPAIRTRDLPIFAPSDPRSLPEAVSLFGFAFYLHPCLIPVLREMPSGAEGLRATVAATRAVLYVVCVAVYGAVGLFGAAWFGTDTQGDILENDFIPGRLAVVLVAAVAAYLAVTIPPIFHVLRTSFSELVAPGAGFSWGRHVAETVGLLAAAVGVTLSFSEGSEKIFAITGSTGVCMACYVLPIAIYRRGQRTGWRRGFGTDGPLKEATSPLLEGAASVSSAYEDVACLLIATVGAATSAAALWTSLAGDGQ</sequence>
<dbReference type="PANTHER" id="PTHR22950:SF702">
    <property type="entry name" value="AMINO ACID TRANSPORTER PROTEIN"/>
    <property type="match status" value="1"/>
</dbReference>
<protein>
    <submittedName>
        <fullName evidence="8">Amino acid transporter</fullName>
    </submittedName>
</protein>
<accession>A0A061RSQ9</accession>
<dbReference type="InterPro" id="IPR013057">
    <property type="entry name" value="AA_transpt_TM"/>
</dbReference>
<evidence type="ECO:0000256" key="5">
    <source>
        <dbReference type="ARBA" id="ARBA00023136"/>
    </source>
</evidence>
<feature type="transmembrane region" description="Helical" evidence="6">
    <location>
        <begin position="307"/>
        <end position="328"/>
    </location>
</feature>
<feature type="transmembrane region" description="Helical" evidence="6">
    <location>
        <begin position="121"/>
        <end position="138"/>
    </location>
</feature>
<keyword evidence="3" id="KW-0029">Amino-acid transport</keyword>
<evidence type="ECO:0000256" key="2">
    <source>
        <dbReference type="ARBA" id="ARBA00022692"/>
    </source>
</evidence>
<feature type="transmembrane region" description="Helical" evidence="6">
    <location>
        <begin position="283"/>
        <end position="301"/>
    </location>
</feature>
<name>A0A061RSQ9_9CHLO</name>
<organism evidence="8">
    <name type="scientific">Tetraselmis sp. GSL018</name>
    <dbReference type="NCBI Taxonomy" id="582737"/>
    <lineage>
        <taxon>Eukaryota</taxon>
        <taxon>Viridiplantae</taxon>
        <taxon>Chlorophyta</taxon>
        <taxon>core chlorophytes</taxon>
        <taxon>Chlorodendrophyceae</taxon>
        <taxon>Chlorodendrales</taxon>
        <taxon>Chlorodendraceae</taxon>
        <taxon>Tetraselmis</taxon>
    </lineage>
</organism>
<evidence type="ECO:0000313" key="8">
    <source>
        <dbReference type="EMBL" id="JAC73794.1"/>
    </source>
</evidence>
<keyword evidence="5 6" id="KW-0472">Membrane</keyword>
<feature type="domain" description="Amino acid transporter transmembrane" evidence="7">
    <location>
        <begin position="47"/>
        <end position="330"/>
    </location>
</feature>
<feature type="transmembrane region" description="Helical" evidence="6">
    <location>
        <begin position="164"/>
        <end position="182"/>
    </location>
</feature>
<evidence type="ECO:0000259" key="7">
    <source>
        <dbReference type="Pfam" id="PF01490"/>
    </source>
</evidence>
<feature type="transmembrane region" description="Helical" evidence="6">
    <location>
        <begin position="202"/>
        <end position="222"/>
    </location>
</feature>
<dbReference type="PANTHER" id="PTHR22950">
    <property type="entry name" value="AMINO ACID TRANSPORTER"/>
    <property type="match status" value="1"/>
</dbReference>
<dbReference type="EMBL" id="GBEZ01012061">
    <property type="protein sequence ID" value="JAC73794.1"/>
    <property type="molecule type" value="Transcribed_RNA"/>
</dbReference>
<evidence type="ECO:0000256" key="6">
    <source>
        <dbReference type="SAM" id="Phobius"/>
    </source>
</evidence>
<dbReference type="AlphaFoldDB" id="A0A061RSQ9"/>
<feature type="transmembrane region" description="Helical" evidence="6">
    <location>
        <begin position="46"/>
        <end position="68"/>
    </location>
</feature>
<dbReference type="Pfam" id="PF01490">
    <property type="entry name" value="Aa_trans"/>
    <property type="match status" value="1"/>
</dbReference>
<evidence type="ECO:0000256" key="3">
    <source>
        <dbReference type="ARBA" id="ARBA00022970"/>
    </source>
</evidence>
<reference evidence="8" key="1">
    <citation type="submission" date="2014-05" db="EMBL/GenBank/DDBJ databases">
        <title>The transcriptome of the halophilic microalga Tetraselmis sp. GSL018 isolated from the Great Salt Lake, Utah.</title>
        <authorList>
            <person name="Jinkerson R.E."/>
            <person name="D'Adamo S."/>
            <person name="Posewitz M.C."/>
        </authorList>
    </citation>
    <scope>NUCLEOTIDE SEQUENCE</scope>
    <source>
        <strain evidence="8">GSL018</strain>
    </source>
</reference>
<keyword evidence="3" id="KW-0813">Transport</keyword>
<proteinExistence type="predicted"/>
<gene>
    <name evidence="8" type="ORF">TSPGSL018_27828</name>
</gene>
<evidence type="ECO:0000256" key="1">
    <source>
        <dbReference type="ARBA" id="ARBA00004141"/>
    </source>
</evidence>
<keyword evidence="2 6" id="KW-0812">Transmembrane</keyword>
<feature type="transmembrane region" description="Helical" evidence="6">
    <location>
        <begin position="88"/>
        <end position="109"/>
    </location>
</feature>
<keyword evidence="4 6" id="KW-1133">Transmembrane helix</keyword>
<feature type="transmembrane region" description="Helical" evidence="6">
    <location>
        <begin position="242"/>
        <end position="263"/>
    </location>
</feature>
<dbReference type="GO" id="GO:0016020">
    <property type="term" value="C:membrane"/>
    <property type="evidence" value="ECO:0007669"/>
    <property type="project" value="UniProtKB-SubCell"/>
</dbReference>
<dbReference type="GO" id="GO:0015179">
    <property type="term" value="F:L-amino acid transmembrane transporter activity"/>
    <property type="evidence" value="ECO:0007669"/>
    <property type="project" value="TreeGrafter"/>
</dbReference>